<organism evidence="1">
    <name type="scientific">Hexamita inflata</name>
    <dbReference type="NCBI Taxonomy" id="28002"/>
    <lineage>
        <taxon>Eukaryota</taxon>
        <taxon>Metamonada</taxon>
        <taxon>Diplomonadida</taxon>
        <taxon>Hexamitidae</taxon>
        <taxon>Hexamitinae</taxon>
        <taxon>Hexamita</taxon>
    </lineage>
</organism>
<reference evidence="1" key="1">
    <citation type="submission" date="2023-06" db="EMBL/GenBank/DDBJ databases">
        <authorList>
            <person name="Kurt Z."/>
        </authorList>
    </citation>
    <scope>NUCLEOTIDE SEQUENCE</scope>
</reference>
<proteinExistence type="predicted"/>
<keyword evidence="3" id="KW-1185">Reference proteome</keyword>
<evidence type="ECO:0000313" key="2">
    <source>
        <dbReference type="EMBL" id="CAL5984941.1"/>
    </source>
</evidence>
<protein>
    <submittedName>
        <fullName evidence="2">Hypothetical_protein</fullName>
    </submittedName>
</protein>
<dbReference type="EMBL" id="CAXDID020000017">
    <property type="protein sequence ID" value="CAL5984941.1"/>
    <property type="molecule type" value="Genomic_DNA"/>
</dbReference>
<name>A0AA86RJ87_9EUKA</name>
<accession>A0AA86RJ87</accession>
<evidence type="ECO:0000313" key="1">
    <source>
        <dbReference type="EMBL" id="CAI9978990.1"/>
    </source>
</evidence>
<reference evidence="2 3" key="2">
    <citation type="submission" date="2024-07" db="EMBL/GenBank/DDBJ databases">
        <authorList>
            <person name="Akdeniz Z."/>
        </authorList>
    </citation>
    <scope>NUCLEOTIDE SEQUENCE [LARGE SCALE GENOMIC DNA]</scope>
</reference>
<gene>
    <name evidence="1" type="ORF">HINF_LOCUS66635</name>
    <name evidence="2" type="ORF">HINF_LOCUS8402</name>
</gene>
<dbReference type="Proteomes" id="UP001642409">
    <property type="component" value="Unassembled WGS sequence"/>
</dbReference>
<dbReference type="AlphaFoldDB" id="A0AA86RJ87"/>
<comment type="caution">
    <text evidence="1">The sequence shown here is derived from an EMBL/GenBank/DDBJ whole genome shotgun (WGS) entry which is preliminary data.</text>
</comment>
<sequence length="112" mass="13407">MYKRLKIHLINLLNQNVQVNINFENNYIIDAQNQQIPDASQIKISNNLRTIYNIQCIFERYIKRQSKFLLNGNVYLNKSQSIMRAVYQTEDRLENKLAQIFQDQYLFTSDSQ</sequence>
<evidence type="ECO:0000313" key="3">
    <source>
        <dbReference type="Proteomes" id="UP001642409"/>
    </source>
</evidence>
<dbReference type="EMBL" id="CATOUU010001186">
    <property type="protein sequence ID" value="CAI9978990.1"/>
    <property type="molecule type" value="Genomic_DNA"/>
</dbReference>